<feature type="compositionally biased region" description="Polar residues" evidence="1">
    <location>
        <begin position="176"/>
        <end position="186"/>
    </location>
</feature>
<evidence type="ECO:0000313" key="4">
    <source>
        <dbReference type="Proteomes" id="UP000321947"/>
    </source>
</evidence>
<reference evidence="3 4" key="1">
    <citation type="submission" date="2019-08" db="EMBL/GenBank/DDBJ databases">
        <title>Draft genome sequences of two oriental melons (Cucumis melo L. var makuwa).</title>
        <authorList>
            <person name="Kwon S.-Y."/>
        </authorList>
    </citation>
    <scope>NUCLEOTIDE SEQUENCE [LARGE SCALE GENOMIC DNA]</scope>
    <source>
        <strain evidence="4">cv. Chang Bougi</strain>
        <tissue evidence="3">Leaf</tissue>
    </source>
</reference>
<feature type="compositionally biased region" description="Basic and acidic residues" evidence="1">
    <location>
        <begin position="81"/>
        <end position="103"/>
    </location>
</feature>
<gene>
    <name evidence="3" type="ORF">E5676_scaffold110G00710</name>
</gene>
<evidence type="ECO:0000259" key="2">
    <source>
        <dbReference type="Pfam" id="PF03732"/>
    </source>
</evidence>
<proteinExistence type="predicted"/>
<evidence type="ECO:0000256" key="1">
    <source>
        <dbReference type="SAM" id="MobiDB-lite"/>
    </source>
</evidence>
<dbReference type="Proteomes" id="UP000321947">
    <property type="component" value="Unassembled WGS sequence"/>
</dbReference>
<organism evidence="3 4">
    <name type="scientific">Cucumis melo var. makuwa</name>
    <name type="common">Oriental melon</name>
    <dbReference type="NCBI Taxonomy" id="1194695"/>
    <lineage>
        <taxon>Eukaryota</taxon>
        <taxon>Viridiplantae</taxon>
        <taxon>Streptophyta</taxon>
        <taxon>Embryophyta</taxon>
        <taxon>Tracheophyta</taxon>
        <taxon>Spermatophyta</taxon>
        <taxon>Magnoliopsida</taxon>
        <taxon>eudicotyledons</taxon>
        <taxon>Gunneridae</taxon>
        <taxon>Pentapetalae</taxon>
        <taxon>rosids</taxon>
        <taxon>fabids</taxon>
        <taxon>Cucurbitales</taxon>
        <taxon>Cucurbitaceae</taxon>
        <taxon>Benincaseae</taxon>
        <taxon>Cucumis</taxon>
    </lineage>
</organism>
<evidence type="ECO:0000313" key="3">
    <source>
        <dbReference type="EMBL" id="TYJ95795.1"/>
    </source>
</evidence>
<feature type="region of interest" description="Disordered" evidence="1">
    <location>
        <begin position="176"/>
        <end position="197"/>
    </location>
</feature>
<accession>A0A5D3BBC8</accession>
<dbReference type="EMBL" id="SSTD01020080">
    <property type="protein sequence ID" value="TYJ95795.1"/>
    <property type="molecule type" value="Genomic_DNA"/>
</dbReference>
<dbReference type="AlphaFoldDB" id="A0A5D3BBC8"/>
<dbReference type="InterPro" id="IPR005162">
    <property type="entry name" value="Retrotrans_gag_dom"/>
</dbReference>
<dbReference type="Pfam" id="PF03732">
    <property type="entry name" value="Retrotrans_gag"/>
    <property type="match status" value="1"/>
</dbReference>
<feature type="domain" description="Retrotransposon gag" evidence="2">
    <location>
        <begin position="4"/>
        <end position="70"/>
    </location>
</feature>
<sequence length="214" mass="24909">MQQGQEVKILSWEGFQEKFYTHSFVDAKRKEFLNLKQGNMTIAEYERKFTKLAKYVISLIMDKEDKQVAMRVVNTQVGEGKNSKEKRPSAEMSKEKGNDEGFNRRHSVKKDMMKDKVIRREVFELKCYRVRVVMREEVPTPKYACCGEVVEGVTRQEEKAESKEVKSEGQYFCLTQDTGEVNSRSGQARDELRDDGESESQVYFLMLVKVNPMS</sequence>
<protein>
    <recommendedName>
        <fullName evidence="2">Retrotransposon gag domain-containing protein</fullName>
    </recommendedName>
</protein>
<feature type="region of interest" description="Disordered" evidence="1">
    <location>
        <begin position="76"/>
        <end position="103"/>
    </location>
</feature>
<name>A0A5D3BBC8_CUCMM</name>
<comment type="caution">
    <text evidence="3">The sequence shown here is derived from an EMBL/GenBank/DDBJ whole genome shotgun (WGS) entry which is preliminary data.</text>
</comment>